<dbReference type="InterPro" id="IPR014729">
    <property type="entry name" value="Rossmann-like_a/b/a_fold"/>
</dbReference>
<reference evidence="11" key="1">
    <citation type="submission" date="2023-12" db="EMBL/GenBank/DDBJ databases">
        <title>Fervidustalea candida gen. nov., sp. nov., a novel member of the family Paenibacillaceae isolated from a geothermal area.</title>
        <authorList>
            <person name="Li W.-J."/>
            <person name="Jiao J.-Y."/>
            <person name="Chen Y."/>
        </authorList>
    </citation>
    <scope>NUCLEOTIDE SEQUENCE</scope>
    <source>
        <strain evidence="11">SYSU GA230002</strain>
    </source>
</reference>
<comment type="catalytic activity">
    <reaction evidence="9 10">
        <text>7-carboxy-7-carbaguanine + NH4(+) + 2 ATP = 7-cyano-7-carbaguanine + 2 AMP + 2 diphosphate + 2 H(+)</text>
        <dbReference type="Rhea" id="RHEA:27982"/>
        <dbReference type="ChEBI" id="CHEBI:15378"/>
        <dbReference type="ChEBI" id="CHEBI:28938"/>
        <dbReference type="ChEBI" id="CHEBI:30616"/>
        <dbReference type="ChEBI" id="CHEBI:33019"/>
        <dbReference type="ChEBI" id="CHEBI:45075"/>
        <dbReference type="ChEBI" id="CHEBI:61036"/>
        <dbReference type="ChEBI" id="CHEBI:456215"/>
        <dbReference type="EC" id="6.3.4.20"/>
    </reaction>
</comment>
<dbReference type="InterPro" id="IPR018317">
    <property type="entry name" value="QueC"/>
</dbReference>
<name>A0ABU5ZCG8_9BACL</name>
<evidence type="ECO:0000256" key="2">
    <source>
        <dbReference type="ARBA" id="ARBA00022598"/>
    </source>
</evidence>
<dbReference type="GO" id="GO:0016874">
    <property type="term" value="F:ligase activity"/>
    <property type="evidence" value="ECO:0007669"/>
    <property type="project" value="UniProtKB-KW"/>
</dbReference>
<feature type="binding site" evidence="10">
    <location>
        <position position="221"/>
    </location>
    <ligand>
        <name>Zn(2+)</name>
        <dbReference type="ChEBI" id="CHEBI:29105"/>
    </ligand>
</feature>
<dbReference type="EMBL" id="JAYJLD010000001">
    <property type="protein sequence ID" value="MEB3100205.1"/>
    <property type="molecule type" value="Genomic_DNA"/>
</dbReference>
<dbReference type="PIRSF" id="PIRSF006293">
    <property type="entry name" value="ExsB"/>
    <property type="match status" value="1"/>
</dbReference>
<feature type="binding site" evidence="10">
    <location>
        <begin position="22"/>
        <end position="32"/>
    </location>
    <ligand>
        <name>ATP</name>
        <dbReference type="ChEBI" id="CHEBI:30616"/>
    </ligand>
</feature>
<evidence type="ECO:0000313" key="11">
    <source>
        <dbReference type="EMBL" id="MEB3100205.1"/>
    </source>
</evidence>
<evidence type="ECO:0000256" key="6">
    <source>
        <dbReference type="ARBA" id="ARBA00022840"/>
    </source>
</evidence>
<dbReference type="PANTHER" id="PTHR42914:SF1">
    <property type="entry name" value="7-CYANO-7-DEAZAGUANINE SYNTHASE"/>
    <property type="match status" value="1"/>
</dbReference>
<evidence type="ECO:0000256" key="8">
    <source>
        <dbReference type="ARBA" id="ARBA00039149"/>
    </source>
</evidence>
<evidence type="ECO:0000256" key="4">
    <source>
        <dbReference type="ARBA" id="ARBA00022741"/>
    </source>
</evidence>
<dbReference type="Proteomes" id="UP001310386">
    <property type="component" value="Unassembled WGS sequence"/>
</dbReference>
<dbReference type="Pfam" id="PF06508">
    <property type="entry name" value="QueC"/>
    <property type="match status" value="1"/>
</dbReference>
<comment type="pathway">
    <text evidence="1 10">Purine metabolism; 7-cyano-7-deazaguanine biosynthesis.</text>
</comment>
<gene>
    <name evidence="10 11" type="primary">queC</name>
    <name evidence="11" type="ORF">VF724_00850</name>
</gene>
<dbReference type="PANTHER" id="PTHR42914">
    <property type="entry name" value="7-CYANO-7-DEAZAGUANINE SYNTHASE"/>
    <property type="match status" value="1"/>
</dbReference>
<keyword evidence="12" id="KW-1185">Reference proteome</keyword>
<feature type="binding site" evidence="10">
    <location>
        <position position="210"/>
    </location>
    <ligand>
        <name>Zn(2+)</name>
        <dbReference type="ChEBI" id="CHEBI:29105"/>
    </ligand>
</feature>
<dbReference type="Gene3D" id="3.40.50.620">
    <property type="entry name" value="HUPs"/>
    <property type="match status" value="1"/>
</dbReference>
<keyword evidence="10" id="KW-0671">Queuosine biosynthesis</keyword>
<feature type="binding site" evidence="10">
    <location>
        <position position="224"/>
    </location>
    <ligand>
        <name>Zn(2+)</name>
        <dbReference type="ChEBI" id="CHEBI:29105"/>
    </ligand>
</feature>
<evidence type="ECO:0000256" key="1">
    <source>
        <dbReference type="ARBA" id="ARBA00005061"/>
    </source>
</evidence>
<proteinExistence type="inferred from homology"/>
<dbReference type="RefSeq" id="WP_371752463.1">
    <property type="nucleotide sequence ID" value="NZ_JAYJLD010000001.1"/>
</dbReference>
<keyword evidence="3 10" id="KW-0479">Metal-binding</keyword>
<dbReference type="EC" id="6.3.4.20" evidence="8 10"/>
<accession>A0ABU5ZCG8</accession>
<dbReference type="HAMAP" id="MF_01633">
    <property type="entry name" value="QueC"/>
    <property type="match status" value="1"/>
</dbReference>
<dbReference type="NCBIfam" id="TIGR00364">
    <property type="entry name" value="7-cyano-7-deazaguanine synthase QueC"/>
    <property type="match status" value="1"/>
</dbReference>
<comment type="caution">
    <text evidence="11">The sequence shown here is derived from an EMBL/GenBank/DDBJ whole genome shotgun (WGS) entry which is preliminary data.</text>
</comment>
<comment type="function">
    <text evidence="10">Catalyzes the ATP-dependent conversion of 7-carboxy-7-deazaguanine (CDG) to 7-cyano-7-deazaguanine (preQ(0)).</text>
</comment>
<dbReference type="SUPFAM" id="SSF52402">
    <property type="entry name" value="Adenine nucleotide alpha hydrolases-like"/>
    <property type="match status" value="1"/>
</dbReference>
<evidence type="ECO:0000256" key="3">
    <source>
        <dbReference type="ARBA" id="ARBA00022723"/>
    </source>
</evidence>
<evidence type="ECO:0000256" key="9">
    <source>
        <dbReference type="ARBA" id="ARBA00047890"/>
    </source>
</evidence>
<feature type="binding site" evidence="10">
    <location>
        <position position="218"/>
    </location>
    <ligand>
        <name>Zn(2+)</name>
        <dbReference type="ChEBI" id="CHEBI:29105"/>
    </ligand>
</feature>
<protein>
    <recommendedName>
        <fullName evidence="8 10">7-cyano-7-deazaguanine synthase</fullName>
        <ecNumber evidence="8 10">6.3.4.20</ecNumber>
    </recommendedName>
    <alternativeName>
        <fullName evidence="10">7-cyano-7-carbaguanine synthase</fullName>
    </alternativeName>
    <alternativeName>
        <fullName evidence="10">PreQ(0) synthase</fullName>
    </alternativeName>
    <alternativeName>
        <fullName evidence="10">Queuosine biosynthesis protein QueC</fullName>
    </alternativeName>
</protein>
<comment type="subunit">
    <text evidence="10">Homodimer.</text>
</comment>
<dbReference type="CDD" id="cd01995">
    <property type="entry name" value="QueC-like"/>
    <property type="match status" value="1"/>
</dbReference>
<sequence>MKPTEDGREPAKGNRKKAVVILSGGLDSTTCMGYAKEKGYELYPITFDYGQRHRMEIENARQVAEFYGVKAEDHKVVSLGFLREFGGSALTDDSIEVPLDTGVEQGGQAEIPVTYVPGRNLLFLSIAASYAEVSGAEAIYIGVNALDYSGYPDCRPEFIEAMGKVIRLATKAGAEGQTIAIETPLIELSKAEIIREGLRMGVPYELTTSCYNGWEEACGECDSCRLRLKGFAEAGVPDPIRYRR</sequence>
<evidence type="ECO:0000256" key="5">
    <source>
        <dbReference type="ARBA" id="ARBA00022833"/>
    </source>
</evidence>
<organism evidence="11 12">
    <name type="scientific">Ferviditalea candida</name>
    <dbReference type="NCBI Taxonomy" id="3108399"/>
    <lineage>
        <taxon>Bacteria</taxon>
        <taxon>Bacillati</taxon>
        <taxon>Bacillota</taxon>
        <taxon>Bacilli</taxon>
        <taxon>Bacillales</taxon>
        <taxon>Paenibacillaceae</taxon>
        <taxon>Ferviditalea</taxon>
    </lineage>
</organism>
<comment type="cofactor">
    <cofactor evidence="10">
        <name>Zn(2+)</name>
        <dbReference type="ChEBI" id="CHEBI:29105"/>
    </cofactor>
    <text evidence="10">Binds 1 zinc ion per subunit.</text>
</comment>
<evidence type="ECO:0000313" key="12">
    <source>
        <dbReference type="Proteomes" id="UP001310386"/>
    </source>
</evidence>
<evidence type="ECO:0000256" key="7">
    <source>
        <dbReference type="ARBA" id="ARBA00037993"/>
    </source>
</evidence>
<keyword evidence="2 10" id="KW-0436">Ligase</keyword>
<keyword evidence="5 10" id="KW-0862">Zinc</keyword>
<keyword evidence="6 10" id="KW-0067">ATP-binding</keyword>
<evidence type="ECO:0000256" key="10">
    <source>
        <dbReference type="HAMAP-Rule" id="MF_01633"/>
    </source>
</evidence>
<comment type="similarity">
    <text evidence="7 10">Belongs to the QueC family.</text>
</comment>
<keyword evidence="4 10" id="KW-0547">Nucleotide-binding</keyword>